<dbReference type="GeneID" id="62150678"/>
<feature type="region of interest" description="Disordered" evidence="1">
    <location>
        <begin position="1"/>
        <end position="94"/>
    </location>
</feature>
<feature type="compositionally biased region" description="Basic residues" evidence="1">
    <location>
        <begin position="25"/>
        <end position="35"/>
    </location>
</feature>
<keyword evidence="3" id="KW-1185">Reference proteome</keyword>
<dbReference type="Proteomes" id="UP000710849">
    <property type="component" value="Unassembled WGS sequence"/>
</dbReference>
<dbReference type="RefSeq" id="XP_038731793.1">
    <property type="nucleotide sequence ID" value="XM_038877603.1"/>
</dbReference>
<accession>A0A9P5IMF4</accession>
<proteinExistence type="predicted"/>
<dbReference type="AlphaFoldDB" id="A0A9P5IMF4"/>
<protein>
    <submittedName>
        <fullName evidence="2">Uncharacterized protein</fullName>
    </submittedName>
</protein>
<sequence>MARQANRQKDVPATHRKSPNGSKAHGAKSKPKTSKVSKAASTPKQSREQAKKSIVVKPIPKNEVRKLQQGGKDTRPSQLPKHAHGAESSLQPEDLSSAFEGEYWTSTYYTHGSLEEARTHILRAGKAAFEEAHSVLLQKVTKDKTIDQSFLQTISHNAQALSAPLAAQKIQMTVQQKGCRISEIVEIGKRVAQFGQAIEEEDNKLDGYWKEWEGLQSEFKTFATRVFGGEMFNEEDADEGYYVDMLLLDAECTAQMNVLMEELDEVGSDAIKKMKASEKEIDVTTDKVRQRIVGAMMW</sequence>
<evidence type="ECO:0000256" key="1">
    <source>
        <dbReference type="SAM" id="MobiDB-lite"/>
    </source>
</evidence>
<gene>
    <name evidence="2" type="ORF">EAE97_007089</name>
</gene>
<comment type="caution">
    <text evidence="2">The sequence shown here is derived from an EMBL/GenBank/DDBJ whole genome shotgun (WGS) entry which is preliminary data.</text>
</comment>
<reference evidence="2 3" key="1">
    <citation type="journal article" date="2020" name="Genome Biol. Evol.">
        <title>Comparative genomics of Sclerotiniaceae.</title>
        <authorList>
            <person name="Valero Jimenez C.A."/>
            <person name="Steentjes M."/>
            <person name="Scholten O.E."/>
            <person name="Van Kan J.A.L."/>
        </authorList>
    </citation>
    <scope>NUCLEOTIDE SEQUENCE [LARGE SCALE GENOMIC DNA]</scope>
    <source>
        <strain evidence="2 3">MUCL 94</strain>
    </source>
</reference>
<evidence type="ECO:0000313" key="3">
    <source>
        <dbReference type="Proteomes" id="UP000710849"/>
    </source>
</evidence>
<evidence type="ECO:0000313" key="2">
    <source>
        <dbReference type="EMBL" id="KAF7940904.1"/>
    </source>
</evidence>
<name>A0A9P5IMF4_9HELO</name>
<dbReference type="EMBL" id="RCSW01000013">
    <property type="protein sequence ID" value="KAF7940904.1"/>
    <property type="molecule type" value="Genomic_DNA"/>
</dbReference>
<organism evidence="2 3">
    <name type="scientific">Botrytis byssoidea</name>
    <dbReference type="NCBI Taxonomy" id="139641"/>
    <lineage>
        <taxon>Eukaryota</taxon>
        <taxon>Fungi</taxon>
        <taxon>Dikarya</taxon>
        <taxon>Ascomycota</taxon>
        <taxon>Pezizomycotina</taxon>
        <taxon>Leotiomycetes</taxon>
        <taxon>Helotiales</taxon>
        <taxon>Sclerotiniaceae</taxon>
        <taxon>Botrytis</taxon>
    </lineage>
</organism>